<protein>
    <recommendedName>
        <fullName evidence="4">Holin</fullName>
    </recommendedName>
</protein>
<evidence type="ECO:0000313" key="2">
    <source>
        <dbReference type="EMBL" id="MFC7198483.1"/>
    </source>
</evidence>
<feature type="transmembrane region" description="Helical" evidence="1">
    <location>
        <begin position="43"/>
        <end position="62"/>
    </location>
</feature>
<dbReference type="RefSeq" id="WP_382215979.1">
    <property type="nucleotide sequence ID" value="NZ_JBHTAR010000004.1"/>
</dbReference>
<evidence type="ECO:0008006" key="4">
    <source>
        <dbReference type="Google" id="ProtNLM"/>
    </source>
</evidence>
<keyword evidence="1" id="KW-1133">Transmembrane helix</keyword>
<organism evidence="2 3">
    <name type="scientific">Halospeciosus flavus</name>
    <dbReference type="NCBI Taxonomy" id="3032283"/>
    <lineage>
        <taxon>Archaea</taxon>
        <taxon>Methanobacteriati</taxon>
        <taxon>Methanobacteriota</taxon>
        <taxon>Stenosarchaea group</taxon>
        <taxon>Halobacteria</taxon>
        <taxon>Halobacteriales</taxon>
        <taxon>Halobacteriaceae</taxon>
        <taxon>Halospeciosus</taxon>
    </lineage>
</organism>
<evidence type="ECO:0000256" key="1">
    <source>
        <dbReference type="SAM" id="Phobius"/>
    </source>
</evidence>
<feature type="transmembrane region" description="Helical" evidence="1">
    <location>
        <begin position="19"/>
        <end position="37"/>
    </location>
</feature>
<dbReference type="AlphaFoldDB" id="A0ABD5YXK0"/>
<feature type="transmembrane region" description="Helical" evidence="1">
    <location>
        <begin position="74"/>
        <end position="95"/>
    </location>
</feature>
<reference evidence="2 3" key="1">
    <citation type="journal article" date="2019" name="Int. J. Syst. Evol. Microbiol.">
        <title>The Global Catalogue of Microorganisms (GCM) 10K type strain sequencing project: providing services to taxonomists for standard genome sequencing and annotation.</title>
        <authorList>
            <consortium name="The Broad Institute Genomics Platform"/>
            <consortium name="The Broad Institute Genome Sequencing Center for Infectious Disease"/>
            <person name="Wu L."/>
            <person name="Ma J."/>
        </authorList>
    </citation>
    <scope>NUCLEOTIDE SEQUENCE [LARGE SCALE GENOMIC DNA]</scope>
    <source>
        <strain evidence="2 3">XZGYJ-43</strain>
    </source>
</reference>
<proteinExistence type="predicted"/>
<accession>A0ABD5YXK0</accession>
<evidence type="ECO:0000313" key="3">
    <source>
        <dbReference type="Proteomes" id="UP001596447"/>
    </source>
</evidence>
<feature type="transmembrane region" description="Helical" evidence="1">
    <location>
        <begin position="107"/>
        <end position="124"/>
    </location>
</feature>
<gene>
    <name evidence="2" type="ORF">ACFQJ9_03270</name>
</gene>
<keyword evidence="1" id="KW-0812">Transmembrane</keyword>
<sequence>MANDTSLGARLKNDLLEDFTVSVVSALLAILALLPFYRMGFSVTEIGPLLLAIAVFLPYAYTEYWPIRYSGSAAVIWTVSAALVTTGVFIGTYQLAHSYVSVQYDSGIAFLVTVVVQYGTAALFKRVHETS</sequence>
<dbReference type="EMBL" id="JBHTAR010000004">
    <property type="protein sequence ID" value="MFC7198483.1"/>
    <property type="molecule type" value="Genomic_DNA"/>
</dbReference>
<name>A0ABD5YXK0_9EURY</name>
<keyword evidence="1" id="KW-0472">Membrane</keyword>
<comment type="caution">
    <text evidence="2">The sequence shown here is derived from an EMBL/GenBank/DDBJ whole genome shotgun (WGS) entry which is preliminary data.</text>
</comment>
<dbReference type="Proteomes" id="UP001596447">
    <property type="component" value="Unassembled WGS sequence"/>
</dbReference>
<keyword evidence="3" id="KW-1185">Reference proteome</keyword>